<dbReference type="GO" id="GO:0006272">
    <property type="term" value="P:leading strand elongation"/>
    <property type="evidence" value="ECO:0007669"/>
    <property type="project" value="TreeGrafter"/>
</dbReference>
<dbReference type="SUPFAM" id="SSF55979">
    <property type="entry name" value="DNA clamp"/>
    <property type="match status" value="2"/>
</dbReference>
<accession>A0AAU9JIR3</accession>
<dbReference type="InterPro" id="IPR046938">
    <property type="entry name" value="DNA_clamp_sf"/>
</dbReference>
<keyword evidence="3" id="KW-0539">Nucleus</keyword>
<dbReference type="GO" id="GO:0006275">
    <property type="term" value="P:regulation of DNA replication"/>
    <property type="evidence" value="ECO:0007669"/>
    <property type="project" value="InterPro"/>
</dbReference>
<dbReference type="Gene3D" id="3.70.10.10">
    <property type="match status" value="1"/>
</dbReference>
<dbReference type="GO" id="GO:0043626">
    <property type="term" value="C:PCNA complex"/>
    <property type="evidence" value="ECO:0007669"/>
    <property type="project" value="TreeGrafter"/>
</dbReference>
<organism evidence="7 8">
    <name type="scientific">Blepharisma stoltei</name>
    <dbReference type="NCBI Taxonomy" id="1481888"/>
    <lineage>
        <taxon>Eukaryota</taxon>
        <taxon>Sar</taxon>
        <taxon>Alveolata</taxon>
        <taxon>Ciliophora</taxon>
        <taxon>Postciliodesmatophora</taxon>
        <taxon>Heterotrichea</taxon>
        <taxon>Heterotrichida</taxon>
        <taxon>Blepharismidae</taxon>
        <taxon>Blepharisma</taxon>
    </lineage>
</organism>
<dbReference type="CDD" id="cd00577">
    <property type="entry name" value="PCNA"/>
    <property type="match status" value="1"/>
</dbReference>
<comment type="caution">
    <text evidence="7">The sequence shown here is derived from an EMBL/GenBank/DDBJ whole genome shotgun (WGS) entry which is preliminary data.</text>
</comment>
<dbReference type="HAMAP" id="MF_00317">
    <property type="entry name" value="DNApol_clamp_arch"/>
    <property type="match status" value="1"/>
</dbReference>
<dbReference type="GO" id="GO:0003677">
    <property type="term" value="F:DNA binding"/>
    <property type="evidence" value="ECO:0007669"/>
    <property type="project" value="UniProtKB-KW"/>
</dbReference>
<evidence type="ECO:0000256" key="3">
    <source>
        <dbReference type="RuleBase" id="RU000641"/>
    </source>
</evidence>
<comment type="function">
    <text evidence="3">This protein is an auxiliary protein of DNA polymerase delta and is involved in the control of eukaryotic DNA replication by increasing the polymerase's processivity during elongation of the leading strand.</text>
</comment>
<dbReference type="InterPro" id="IPR022649">
    <property type="entry name" value="Pr_cel_nuc_antig_C"/>
</dbReference>
<sequence length="256" mass="28544">MFEALLGNATILKKLISAIKDLITEANLEITSEGISIKTMDSSKIALIILTLQADQFDEYHCSHPETIGISIPNLSKFLNLANNNETVTLKIEDNSNVLSLAFAGLDNKRTSEFTLNLLDIELENFGIPEQDYSVYAKVPSLEFARICRSFCPALNPISLSIDKEALNFEFVNEDIGSGVVSLRPAEIPDHKMVLRVTQPVSMDLNLKYLNHFNKASCLSEEVSISMSSDAPVMLQFKFYLGELRYFLAPGIRDEN</sequence>
<evidence type="ECO:0000259" key="6">
    <source>
        <dbReference type="Pfam" id="PF02747"/>
    </source>
</evidence>
<dbReference type="Proteomes" id="UP001162131">
    <property type="component" value="Unassembled WGS sequence"/>
</dbReference>
<evidence type="ECO:0000256" key="1">
    <source>
        <dbReference type="ARBA" id="ARBA00010462"/>
    </source>
</evidence>
<dbReference type="NCBIfam" id="TIGR00590">
    <property type="entry name" value="pcna"/>
    <property type="match status" value="1"/>
</dbReference>
<dbReference type="PANTHER" id="PTHR11352:SF0">
    <property type="entry name" value="PROLIFERATING CELL NUCLEAR ANTIGEN"/>
    <property type="match status" value="1"/>
</dbReference>
<comment type="similarity">
    <text evidence="1 4">Belongs to the PCNA family.</text>
</comment>
<feature type="domain" description="Proliferating cell nuclear antigen PCNA C-terminal" evidence="6">
    <location>
        <begin position="127"/>
        <end position="250"/>
    </location>
</feature>
<evidence type="ECO:0000259" key="5">
    <source>
        <dbReference type="Pfam" id="PF00705"/>
    </source>
</evidence>
<dbReference type="PANTHER" id="PTHR11352">
    <property type="entry name" value="PROLIFERATING CELL NUCLEAR ANTIGEN"/>
    <property type="match status" value="1"/>
</dbReference>
<evidence type="ECO:0000313" key="8">
    <source>
        <dbReference type="Proteomes" id="UP001162131"/>
    </source>
</evidence>
<dbReference type="GO" id="GO:0019985">
    <property type="term" value="P:translesion synthesis"/>
    <property type="evidence" value="ECO:0007669"/>
    <property type="project" value="TreeGrafter"/>
</dbReference>
<dbReference type="AlphaFoldDB" id="A0AAU9JIR3"/>
<dbReference type="Pfam" id="PF02747">
    <property type="entry name" value="PCNA_C"/>
    <property type="match status" value="1"/>
</dbReference>
<evidence type="ECO:0000313" key="7">
    <source>
        <dbReference type="EMBL" id="CAG9325583.1"/>
    </source>
</evidence>
<comment type="subcellular location">
    <subcellularLocation>
        <location evidence="3">Nucleus</location>
    </subcellularLocation>
</comment>
<dbReference type="GO" id="GO:0006298">
    <property type="term" value="P:mismatch repair"/>
    <property type="evidence" value="ECO:0007669"/>
    <property type="project" value="TreeGrafter"/>
</dbReference>
<keyword evidence="8" id="KW-1185">Reference proteome</keyword>
<evidence type="ECO:0000256" key="4">
    <source>
        <dbReference type="RuleBase" id="RU003671"/>
    </source>
</evidence>
<feature type="domain" description="Proliferating cell nuclear antigen PCNA N-terminal" evidence="5">
    <location>
        <begin position="1"/>
        <end position="124"/>
    </location>
</feature>
<dbReference type="Pfam" id="PF00705">
    <property type="entry name" value="PCNA_N"/>
    <property type="match status" value="1"/>
</dbReference>
<dbReference type="EMBL" id="CAJZBQ010000038">
    <property type="protein sequence ID" value="CAG9325583.1"/>
    <property type="molecule type" value="Genomic_DNA"/>
</dbReference>
<reference evidence="7" key="1">
    <citation type="submission" date="2021-09" db="EMBL/GenBank/DDBJ databases">
        <authorList>
            <consortium name="AG Swart"/>
            <person name="Singh M."/>
            <person name="Singh A."/>
            <person name="Seah K."/>
            <person name="Emmerich C."/>
        </authorList>
    </citation>
    <scope>NUCLEOTIDE SEQUENCE</scope>
    <source>
        <strain evidence="7">ATCC30299</strain>
    </source>
</reference>
<dbReference type="InterPro" id="IPR022648">
    <property type="entry name" value="Pr_cel_nuc_antig_N"/>
</dbReference>
<name>A0AAU9JIR3_9CILI</name>
<proteinExistence type="inferred from homology"/>
<gene>
    <name evidence="7" type="ORF">BSTOLATCC_MIC38832</name>
</gene>
<keyword evidence="4" id="KW-0235">DNA replication</keyword>
<evidence type="ECO:0000256" key="2">
    <source>
        <dbReference type="ARBA" id="ARBA00023125"/>
    </source>
</evidence>
<dbReference type="InterPro" id="IPR000730">
    <property type="entry name" value="Pr_cel_nuc_antig"/>
</dbReference>
<dbReference type="PRINTS" id="PR00339">
    <property type="entry name" value="PCNACYCLIN"/>
</dbReference>
<protein>
    <recommendedName>
        <fullName evidence="3">DNA sliding clamp PCNA</fullName>
    </recommendedName>
</protein>
<dbReference type="GO" id="GO:0030337">
    <property type="term" value="F:DNA polymerase processivity factor activity"/>
    <property type="evidence" value="ECO:0007669"/>
    <property type="project" value="InterPro"/>
</dbReference>
<keyword evidence="2 4" id="KW-0238">DNA-binding</keyword>